<evidence type="ECO:0000313" key="2">
    <source>
        <dbReference type="Proteomes" id="UP001598114"/>
    </source>
</evidence>
<dbReference type="RefSeq" id="WP_377976412.1">
    <property type="nucleotide sequence ID" value="NZ_JBBKYA010000003.1"/>
</dbReference>
<organism evidence="1 2">
    <name type="scientific">Aquirufa echingensis</name>
    <dbReference type="NCBI Taxonomy" id="3096516"/>
    <lineage>
        <taxon>Bacteria</taxon>
        <taxon>Pseudomonadati</taxon>
        <taxon>Bacteroidota</taxon>
        <taxon>Cytophagia</taxon>
        <taxon>Cytophagales</taxon>
        <taxon>Flectobacillaceae</taxon>
        <taxon>Aquirufa</taxon>
    </lineage>
</organism>
<accession>A0ABW6CYH3</accession>
<dbReference type="EC" id="1.-.-.-" evidence="1"/>
<proteinExistence type="predicted"/>
<dbReference type="InterPro" id="IPR027056">
    <property type="entry name" value="Gluconate_2DH_su3"/>
</dbReference>
<dbReference type="Pfam" id="PF13618">
    <property type="entry name" value="Gluconate_2-dh3"/>
    <property type="match status" value="1"/>
</dbReference>
<protein>
    <submittedName>
        <fullName evidence="1">Gluconate 2-dehydrogenase subunit 3 family protein</fullName>
        <ecNumber evidence="1">1.-.-.-</ecNumber>
    </submittedName>
</protein>
<sequence length="168" mass="18390">MKMSSRRAWLKGMTLAALGTVAYYDLSAKSKPISLSLSLAEEDVLNRWIGGIIPESSVPGAVSLGVPTFVKTMLKDCYEPKAQQTFRAVLGQIPSLYKGDWSQASGPALEAFLFELEQGKHGVDAQKAMSTLKGLTIQGYVTTEYVMINHLNYQMAPGFWNPCVPVNK</sequence>
<dbReference type="EMBL" id="JBBKYA010000003">
    <property type="protein sequence ID" value="MFD3275998.1"/>
    <property type="molecule type" value="Genomic_DNA"/>
</dbReference>
<evidence type="ECO:0000313" key="1">
    <source>
        <dbReference type="EMBL" id="MFD3275998.1"/>
    </source>
</evidence>
<keyword evidence="2" id="KW-1185">Reference proteome</keyword>
<dbReference type="GO" id="GO:0016491">
    <property type="term" value="F:oxidoreductase activity"/>
    <property type="evidence" value="ECO:0007669"/>
    <property type="project" value="UniProtKB-KW"/>
</dbReference>
<comment type="caution">
    <text evidence="1">The sequence shown here is derived from an EMBL/GenBank/DDBJ whole genome shotgun (WGS) entry which is preliminary data.</text>
</comment>
<keyword evidence="1" id="KW-0560">Oxidoreductase</keyword>
<name>A0ABW6CYH3_9BACT</name>
<gene>
    <name evidence="1" type="ORF">SKC38_07155</name>
</gene>
<dbReference type="Proteomes" id="UP001598114">
    <property type="component" value="Unassembled WGS sequence"/>
</dbReference>
<reference evidence="1 2" key="1">
    <citation type="submission" date="2024-03" db="EMBL/GenBank/DDBJ databases">
        <title>Aquirufa genome sequencing.</title>
        <authorList>
            <person name="Pitt A."/>
            <person name="Hahn M.W."/>
        </authorList>
    </citation>
    <scope>NUCLEOTIDE SEQUENCE [LARGE SCALE GENOMIC DNA]</scope>
    <source>
        <strain evidence="1 2">PLAD-142S6K</strain>
    </source>
</reference>